<evidence type="ECO:0000256" key="5">
    <source>
        <dbReference type="ARBA" id="ARBA00022985"/>
    </source>
</evidence>
<organism evidence="9 10">
    <name type="scientific">Candidatus Roizmanbacteria bacterium RIFCSPHIGHO2_02_FULL_37_24</name>
    <dbReference type="NCBI Taxonomy" id="1802037"/>
    <lineage>
        <taxon>Bacteria</taxon>
        <taxon>Candidatus Roizmaniibacteriota</taxon>
    </lineage>
</organism>
<dbReference type="PANTHER" id="PTHR48090">
    <property type="entry name" value="UNDECAPRENYL-PHOSPHATE 4-DEOXY-4-FORMAMIDO-L-ARABINOSE TRANSFERASE-RELATED"/>
    <property type="match status" value="1"/>
</dbReference>
<dbReference type="Gene3D" id="3.90.550.10">
    <property type="entry name" value="Spore Coat Polysaccharide Biosynthesis Protein SpsA, Chain A"/>
    <property type="match status" value="1"/>
</dbReference>
<evidence type="ECO:0000256" key="1">
    <source>
        <dbReference type="ARBA" id="ARBA00022475"/>
    </source>
</evidence>
<sequence length="237" mass="27801">MEKLKSLTIFFPFLNDEGTVERQISYAYKIGKRITKNLEVIALHGGPSTDNTMGRILQMKEIYPDLIVIDKFRNTEGYAVIKHGLFSASKDWIFYTDGDAQYRLEKDLPKLIKKQKETGVDVVNGYKKRRKDSFWRIFLGNIYAHFSKTLLQLPIRDVDCDFRLIRTEYIKKIQLESRNASILPELIIKLQLIGARFAEIPVSHYTRVWGKSNYTIASLAKEKIIGDFRLYFRMRKY</sequence>
<dbReference type="InterPro" id="IPR029044">
    <property type="entry name" value="Nucleotide-diphossugar_trans"/>
</dbReference>
<evidence type="ECO:0000313" key="9">
    <source>
        <dbReference type="EMBL" id="OGK22825.1"/>
    </source>
</evidence>
<dbReference type="GO" id="GO:0005886">
    <property type="term" value="C:plasma membrane"/>
    <property type="evidence" value="ECO:0007669"/>
    <property type="project" value="TreeGrafter"/>
</dbReference>
<dbReference type="AlphaFoldDB" id="A0A1F7GVJ7"/>
<evidence type="ECO:0000256" key="3">
    <source>
        <dbReference type="ARBA" id="ARBA00022679"/>
    </source>
</evidence>
<dbReference type="Proteomes" id="UP000177159">
    <property type="component" value="Unassembled WGS sequence"/>
</dbReference>
<keyword evidence="2" id="KW-0328">Glycosyltransferase</keyword>
<evidence type="ECO:0000313" key="10">
    <source>
        <dbReference type="Proteomes" id="UP000177159"/>
    </source>
</evidence>
<dbReference type="InterPro" id="IPR050256">
    <property type="entry name" value="Glycosyltransferase_2"/>
</dbReference>
<keyword evidence="5" id="KW-0448">Lipopolysaccharide biosynthesis</keyword>
<evidence type="ECO:0000259" key="8">
    <source>
        <dbReference type="Pfam" id="PF00535"/>
    </source>
</evidence>
<dbReference type="SUPFAM" id="SSF53448">
    <property type="entry name" value="Nucleotide-diphospho-sugar transferases"/>
    <property type="match status" value="1"/>
</dbReference>
<dbReference type="InterPro" id="IPR001173">
    <property type="entry name" value="Glyco_trans_2-like"/>
</dbReference>
<dbReference type="PANTHER" id="PTHR48090:SF3">
    <property type="entry name" value="UNDECAPRENYL-PHOSPHATE 4-DEOXY-4-FORMAMIDO-L-ARABINOSE TRANSFERASE"/>
    <property type="match status" value="1"/>
</dbReference>
<dbReference type="GO" id="GO:0009103">
    <property type="term" value="P:lipopolysaccharide biosynthetic process"/>
    <property type="evidence" value="ECO:0007669"/>
    <property type="project" value="UniProtKB-KW"/>
</dbReference>
<name>A0A1F7GVJ7_9BACT</name>
<dbReference type="Pfam" id="PF00535">
    <property type="entry name" value="Glycos_transf_2"/>
    <property type="match status" value="1"/>
</dbReference>
<evidence type="ECO:0000256" key="4">
    <source>
        <dbReference type="ARBA" id="ARBA00022692"/>
    </source>
</evidence>
<dbReference type="GO" id="GO:0099621">
    <property type="term" value="F:undecaprenyl-phosphate 4-deoxy-4-formamido-L-arabinose transferase activity"/>
    <property type="evidence" value="ECO:0007669"/>
    <property type="project" value="TreeGrafter"/>
</dbReference>
<dbReference type="CDD" id="cd04179">
    <property type="entry name" value="DPM_DPG-synthase_like"/>
    <property type="match status" value="1"/>
</dbReference>
<feature type="domain" description="Glycosyltransferase 2-like" evidence="8">
    <location>
        <begin position="9"/>
        <end position="173"/>
    </location>
</feature>
<keyword evidence="4" id="KW-0812">Transmembrane</keyword>
<dbReference type="EMBL" id="MFZM01000032">
    <property type="protein sequence ID" value="OGK22825.1"/>
    <property type="molecule type" value="Genomic_DNA"/>
</dbReference>
<keyword evidence="1" id="KW-1003">Cell membrane</keyword>
<gene>
    <name evidence="9" type="ORF">A3C24_04375</name>
</gene>
<accession>A0A1F7GVJ7</accession>
<evidence type="ECO:0000256" key="6">
    <source>
        <dbReference type="ARBA" id="ARBA00022989"/>
    </source>
</evidence>
<proteinExistence type="predicted"/>
<evidence type="ECO:0000256" key="2">
    <source>
        <dbReference type="ARBA" id="ARBA00022676"/>
    </source>
</evidence>
<protein>
    <recommendedName>
        <fullName evidence="8">Glycosyltransferase 2-like domain-containing protein</fullName>
    </recommendedName>
</protein>
<keyword evidence="6" id="KW-1133">Transmembrane helix</keyword>
<evidence type="ECO:0000256" key="7">
    <source>
        <dbReference type="ARBA" id="ARBA00023136"/>
    </source>
</evidence>
<reference evidence="9 10" key="1">
    <citation type="journal article" date="2016" name="Nat. Commun.">
        <title>Thousands of microbial genomes shed light on interconnected biogeochemical processes in an aquifer system.</title>
        <authorList>
            <person name="Anantharaman K."/>
            <person name="Brown C.T."/>
            <person name="Hug L.A."/>
            <person name="Sharon I."/>
            <person name="Castelle C.J."/>
            <person name="Probst A.J."/>
            <person name="Thomas B.C."/>
            <person name="Singh A."/>
            <person name="Wilkins M.J."/>
            <person name="Karaoz U."/>
            <person name="Brodie E.L."/>
            <person name="Williams K.H."/>
            <person name="Hubbard S.S."/>
            <person name="Banfield J.F."/>
        </authorList>
    </citation>
    <scope>NUCLEOTIDE SEQUENCE [LARGE SCALE GENOMIC DNA]</scope>
</reference>
<keyword evidence="3" id="KW-0808">Transferase</keyword>
<keyword evidence="7" id="KW-0472">Membrane</keyword>
<comment type="caution">
    <text evidence="9">The sequence shown here is derived from an EMBL/GenBank/DDBJ whole genome shotgun (WGS) entry which is preliminary data.</text>
</comment>